<evidence type="ECO:0000256" key="2">
    <source>
        <dbReference type="SAM" id="MobiDB-lite"/>
    </source>
</evidence>
<keyword evidence="4" id="KW-1185">Reference proteome</keyword>
<evidence type="ECO:0000313" key="3">
    <source>
        <dbReference type="EMBL" id="KZM22836.1"/>
    </source>
</evidence>
<dbReference type="PANTHER" id="PTHR28232">
    <property type="entry name" value="TRANSCRIPTIONAL REGULATORY PROTEIN RXT2"/>
    <property type="match status" value="1"/>
</dbReference>
<feature type="coiled-coil region" evidence="1">
    <location>
        <begin position="524"/>
        <end position="558"/>
    </location>
</feature>
<evidence type="ECO:0000313" key="4">
    <source>
        <dbReference type="Proteomes" id="UP000076837"/>
    </source>
</evidence>
<protein>
    <submittedName>
        <fullName evidence="3">Uncharacterized protein</fullName>
    </submittedName>
</protein>
<dbReference type="OrthoDB" id="441210at2759"/>
<feature type="region of interest" description="Disordered" evidence="2">
    <location>
        <begin position="236"/>
        <end position="318"/>
    </location>
</feature>
<dbReference type="GO" id="GO:0005829">
    <property type="term" value="C:cytosol"/>
    <property type="evidence" value="ECO:0007669"/>
    <property type="project" value="TreeGrafter"/>
</dbReference>
<keyword evidence="1" id="KW-0175">Coiled coil</keyword>
<reference evidence="3 4" key="1">
    <citation type="journal article" date="2016" name="Sci. Rep.">
        <title>Draft genome sequencing and secretome analysis of fungal phytopathogen Ascochyta rabiei provides insight into the necrotrophic effector repertoire.</title>
        <authorList>
            <person name="Verma S."/>
            <person name="Gazara R.K."/>
            <person name="Nizam S."/>
            <person name="Parween S."/>
            <person name="Chattopadhyay D."/>
            <person name="Verma P.K."/>
        </authorList>
    </citation>
    <scope>NUCLEOTIDE SEQUENCE [LARGE SCALE GENOMIC DNA]</scope>
    <source>
        <strain evidence="3 4">ArDII</strain>
    </source>
</reference>
<feature type="compositionally biased region" description="Acidic residues" evidence="2">
    <location>
        <begin position="86"/>
        <end position="105"/>
    </location>
</feature>
<dbReference type="InterPro" id="IPR039602">
    <property type="entry name" value="Rxt2"/>
</dbReference>
<feature type="compositionally biased region" description="Polar residues" evidence="2">
    <location>
        <begin position="192"/>
        <end position="210"/>
    </location>
</feature>
<evidence type="ECO:0000256" key="1">
    <source>
        <dbReference type="SAM" id="Coils"/>
    </source>
</evidence>
<dbReference type="Proteomes" id="UP000076837">
    <property type="component" value="Unassembled WGS sequence"/>
</dbReference>
<proteinExistence type="predicted"/>
<comment type="caution">
    <text evidence="3">The sequence shown here is derived from an EMBL/GenBank/DDBJ whole genome shotgun (WGS) entry which is preliminary data.</text>
</comment>
<dbReference type="EMBL" id="JYNV01000208">
    <property type="protein sequence ID" value="KZM22836.1"/>
    <property type="molecule type" value="Genomic_DNA"/>
</dbReference>
<gene>
    <name evidence="3" type="ORF">ST47_g6024</name>
</gene>
<feature type="compositionally biased region" description="Polar residues" evidence="2">
    <location>
        <begin position="241"/>
        <end position="259"/>
    </location>
</feature>
<organism evidence="3 4">
    <name type="scientific">Didymella rabiei</name>
    <name type="common">Chickpea ascochyta blight fungus</name>
    <name type="synonym">Mycosphaerella rabiei</name>
    <dbReference type="NCBI Taxonomy" id="5454"/>
    <lineage>
        <taxon>Eukaryota</taxon>
        <taxon>Fungi</taxon>
        <taxon>Dikarya</taxon>
        <taxon>Ascomycota</taxon>
        <taxon>Pezizomycotina</taxon>
        <taxon>Dothideomycetes</taxon>
        <taxon>Pleosporomycetidae</taxon>
        <taxon>Pleosporales</taxon>
        <taxon>Pleosporineae</taxon>
        <taxon>Didymellaceae</taxon>
        <taxon>Ascochyta</taxon>
    </lineage>
</organism>
<feature type="region of interest" description="Disordered" evidence="2">
    <location>
        <begin position="191"/>
        <end position="215"/>
    </location>
</feature>
<dbReference type="AlphaFoldDB" id="A0A163D118"/>
<feature type="compositionally biased region" description="Basic and acidic residues" evidence="2">
    <location>
        <begin position="437"/>
        <end position="449"/>
    </location>
</feature>
<name>A0A163D118_DIDRA</name>
<dbReference type="InterPro" id="IPR013904">
    <property type="entry name" value="RXT2_N"/>
</dbReference>
<feature type="region of interest" description="Disordered" evidence="2">
    <location>
        <begin position="21"/>
        <end position="56"/>
    </location>
</feature>
<feature type="region of interest" description="Disordered" evidence="2">
    <location>
        <begin position="81"/>
        <end position="105"/>
    </location>
</feature>
<accession>A0A163D118</accession>
<dbReference type="GO" id="GO:0033698">
    <property type="term" value="C:Rpd3L complex"/>
    <property type="evidence" value="ECO:0007669"/>
    <property type="project" value="TreeGrafter"/>
</dbReference>
<dbReference type="PANTHER" id="PTHR28232:SF1">
    <property type="entry name" value="TRANSCRIPTIONAL REGULATORY PROTEIN RXT2"/>
    <property type="match status" value="1"/>
</dbReference>
<sequence>MAGQQQQIIDTIFSMKRKILRGTDSDAADTDSPFADYRQDLKRKSQYARANDPDFLIDPRPYKKRVEHAGYRRYILQRNPPRYDPDGDIVEPSDEYEDEDDLESVEENPYAEIRLERLLRPLTSAADLPSHRSMSVPYTSTHLTNLASEAGALWRKEQITIARAKQLFIKLQGDSTFAPAALAAMVDAPLGTSGSSGTAQRALNGASQPGSRDEANTMLDSAQDTAMEDAGHLNHVLQDKPNGTTDSEALNGTKPTANGTAHEADTNRAQENGEEPQSPGGDDASDDTSQAAHRMTTRARAQAASTPSPPNSPSSLAGQIHPLFLFSTNSLPDRDFGLPSNEAEETRMLLMAYVQKQEEVARATSDLYHGLMQADRMRQDVFKWCKAEGHVGEMSDGEDWCDNEEWGLDHDLIKGRDEEEDETANTGKKSTRQRRKPDKEDRSQNDHRICPACNAPLQNPDDVVVAGLNPSEDYKTSVLSGLSPTIIMECASRSLAFHSYQTSQEIIYQEHLARGLTEKYNVLSQQMDQLIHDANSQIKVLQEKVRAQQVDQDALETKNNDLSTAYRDKAREIARVKQMCNAMRQQEMASHVAVAAGDQAELTIQTAQGNRSIDRMPGVRTGTGAYSQPGVVQQFGGAKIHNRAGSGSSGSVGVGPTPTYAPRLQGRGLGVQVHSGQPASIGTPRQNRLPIIGGTRQGPILHTNIGPPYQASPMMQQQQPGGQARMSQGFGNSMLGATRLSRKVGGPLQR</sequence>
<dbReference type="STRING" id="5454.A0A163D118"/>
<feature type="region of interest" description="Disordered" evidence="2">
    <location>
        <begin position="412"/>
        <end position="454"/>
    </location>
</feature>
<dbReference type="Pfam" id="PF08595">
    <property type="entry name" value="RXT2_N"/>
    <property type="match status" value="1"/>
</dbReference>